<proteinExistence type="predicted"/>
<dbReference type="EMBL" id="JAUKPO010000022">
    <property type="protein sequence ID" value="MDO1449831.1"/>
    <property type="molecule type" value="Genomic_DNA"/>
</dbReference>
<dbReference type="InterPro" id="IPR011604">
    <property type="entry name" value="PDDEXK-like_dom_sf"/>
</dbReference>
<comment type="caution">
    <text evidence="2">The sequence shown here is derived from an EMBL/GenBank/DDBJ whole genome shotgun (WGS) entry which is preliminary data.</text>
</comment>
<name>A0ABT8RDQ3_9BACT</name>
<dbReference type="Proteomes" id="UP001168528">
    <property type="component" value="Unassembled WGS sequence"/>
</dbReference>
<evidence type="ECO:0000313" key="3">
    <source>
        <dbReference type="Proteomes" id="UP001168528"/>
    </source>
</evidence>
<keyword evidence="3" id="KW-1185">Reference proteome</keyword>
<dbReference type="InterPro" id="IPR024432">
    <property type="entry name" value="Put_RecE_PDDEXK-like_dom"/>
</dbReference>
<accession>A0ABT8RDQ3</accession>
<sequence length="199" mass="23418">MYYQIKRISNSDLYIAKHLIMGLPFRKASKAFDFGTLLHQALLEPHLLQSSSYALKHHKLLQRCLYRIRQDPECMHLLEGSREQEVYWEDFYTGVACKGKLDVLGQNRVVDLKTTSARSEKEFRACILRYEYDRQMAFYADSVKASEITLIGVSKTVDRLFVVHTDHRSELITLGRAKYRFILTKIKELDLFEKIYQSR</sequence>
<gene>
    <name evidence="2" type="ORF">Q0590_26365</name>
</gene>
<organism evidence="2 3">
    <name type="scientific">Rhodocytophaga aerolata</name>
    <dbReference type="NCBI Taxonomy" id="455078"/>
    <lineage>
        <taxon>Bacteria</taxon>
        <taxon>Pseudomonadati</taxon>
        <taxon>Bacteroidota</taxon>
        <taxon>Cytophagia</taxon>
        <taxon>Cytophagales</taxon>
        <taxon>Rhodocytophagaceae</taxon>
        <taxon>Rhodocytophaga</taxon>
    </lineage>
</organism>
<dbReference type="RefSeq" id="WP_302040634.1">
    <property type="nucleotide sequence ID" value="NZ_JAUKPO010000022.1"/>
</dbReference>
<feature type="domain" description="Putative exodeoxyribonuclease 8 PDDEXK-like" evidence="1">
    <location>
        <begin position="27"/>
        <end position="146"/>
    </location>
</feature>
<evidence type="ECO:0000259" key="1">
    <source>
        <dbReference type="Pfam" id="PF12684"/>
    </source>
</evidence>
<dbReference type="Pfam" id="PF12684">
    <property type="entry name" value="DUF3799"/>
    <property type="match status" value="1"/>
</dbReference>
<evidence type="ECO:0000313" key="2">
    <source>
        <dbReference type="EMBL" id="MDO1449831.1"/>
    </source>
</evidence>
<dbReference type="Gene3D" id="3.90.320.10">
    <property type="match status" value="1"/>
</dbReference>
<protein>
    <submittedName>
        <fullName evidence="2">PD-(D/E)XK nuclease-like domain-containing protein</fullName>
    </submittedName>
</protein>
<reference evidence="2" key="1">
    <citation type="submission" date="2023-07" db="EMBL/GenBank/DDBJ databases">
        <title>The genome sequence of Rhodocytophaga aerolata KACC 12507.</title>
        <authorList>
            <person name="Zhang X."/>
        </authorList>
    </citation>
    <scope>NUCLEOTIDE SEQUENCE</scope>
    <source>
        <strain evidence="2">KACC 12507</strain>
    </source>
</reference>